<evidence type="ECO:0000313" key="3">
    <source>
        <dbReference type="EMBL" id="CAD8182235.1"/>
    </source>
</evidence>
<feature type="compositionally biased region" description="Low complexity" evidence="1">
    <location>
        <begin position="102"/>
        <end position="116"/>
    </location>
</feature>
<dbReference type="OrthoDB" id="308467at2759"/>
<gene>
    <name evidence="3" type="ORF">PPENT_87.1.T0780092</name>
</gene>
<evidence type="ECO:0008006" key="5">
    <source>
        <dbReference type="Google" id="ProtNLM"/>
    </source>
</evidence>
<sequence length="140" mass="16361">MQSTQQQIVYGITAISCAYLLYSITKQKTSKNKKNKNQKQKHTPKYAFGTKNWFISYFNRSASTIDNKNLNLKTRLQRIELENKQSKQNNKNFKQESSKDVQIPQDLQPNNDNQNLNQITEDEDQLFFKLGLRLLNSVKG</sequence>
<evidence type="ECO:0000256" key="2">
    <source>
        <dbReference type="SAM" id="Phobius"/>
    </source>
</evidence>
<keyword evidence="2" id="KW-0812">Transmembrane</keyword>
<evidence type="ECO:0000313" key="4">
    <source>
        <dbReference type="Proteomes" id="UP000689195"/>
    </source>
</evidence>
<dbReference type="Proteomes" id="UP000689195">
    <property type="component" value="Unassembled WGS sequence"/>
</dbReference>
<dbReference type="AlphaFoldDB" id="A0A8S1W1T6"/>
<accession>A0A8S1W1T6</accession>
<keyword evidence="4" id="KW-1185">Reference proteome</keyword>
<feature type="region of interest" description="Disordered" evidence="1">
    <location>
        <begin position="81"/>
        <end position="116"/>
    </location>
</feature>
<keyword evidence="2" id="KW-1133">Transmembrane helix</keyword>
<reference evidence="3" key="1">
    <citation type="submission" date="2021-01" db="EMBL/GenBank/DDBJ databases">
        <authorList>
            <consortium name="Genoscope - CEA"/>
            <person name="William W."/>
        </authorList>
    </citation>
    <scope>NUCLEOTIDE SEQUENCE</scope>
</reference>
<proteinExistence type="predicted"/>
<protein>
    <recommendedName>
        <fullName evidence="5">Transmembrane protein</fullName>
    </recommendedName>
</protein>
<name>A0A8S1W1T6_9CILI</name>
<feature type="transmembrane region" description="Helical" evidence="2">
    <location>
        <begin position="6"/>
        <end position="24"/>
    </location>
</feature>
<evidence type="ECO:0000256" key="1">
    <source>
        <dbReference type="SAM" id="MobiDB-lite"/>
    </source>
</evidence>
<comment type="caution">
    <text evidence="3">The sequence shown here is derived from an EMBL/GenBank/DDBJ whole genome shotgun (WGS) entry which is preliminary data.</text>
</comment>
<dbReference type="EMBL" id="CAJJDO010000078">
    <property type="protein sequence ID" value="CAD8182235.1"/>
    <property type="molecule type" value="Genomic_DNA"/>
</dbReference>
<keyword evidence="2" id="KW-0472">Membrane</keyword>
<organism evidence="3 4">
    <name type="scientific">Paramecium pentaurelia</name>
    <dbReference type="NCBI Taxonomy" id="43138"/>
    <lineage>
        <taxon>Eukaryota</taxon>
        <taxon>Sar</taxon>
        <taxon>Alveolata</taxon>
        <taxon>Ciliophora</taxon>
        <taxon>Intramacronucleata</taxon>
        <taxon>Oligohymenophorea</taxon>
        <taxon>Peniculida</taxon>
        <taxon>Parameciidae</taxon>
        <taxon>Paramecium</taxon>
    </lineage>
</organism>